<proteinExistence type="predicted"/>
<gene>
    <name evidence="1" type="ORF">D8M03_03390</name>
</gene>
<reference evidence="1 2" key="1">
    <citation type="journal article" date="2016" name="Antonie Van Leeuwenhoek">
        <title>Lysinibacillus endophyticus sp. nov., an indole-3-acetic acid producing endophytic bacterium isolated from corn root (Zea mays cv. Xinken-5).</title>
        <authorList>
            <person name="Yu J."/>
            <person name="Guan X."/>
            <person name="Liu C."/>
            <person name="Xiang W."/>
            <person name="Yu Z."/>
            <person name="Liu X."/>
            <person name="Wang G."/>
        </authorList>
    </citation>
    <scope>NUCLEOTIDE SEQUENCE [LARGE SCALE GENOMIC DNA]</scope>
    <source>
        <strain evidence="1 2">DSM 100506</strain>
    </source>
</reference>
<dbReference type="AlphaFoldDB" id="A0A494Z952"/>
<keyword evidence="2" id="KW-1185">Reference proteome</keyword>
<comment type="caution">
    <text evidence="1">The sequence shown here is derived from an EMBL/GenBank/DDBJ whole genome shotgun (WGS) entry which is preliminary data.</text>
</comment>
<evidence type="ECO:0000313" key="1">
    <source>
        <dbReference type="EMBL" id="RKQ19107.1"/>
    </source>
</evidence>
<protein>
    <submittedName>
        <fullName evidence="1">Uncharacterized protein</fullName>
    </submittedName>
</protein>
<organism evidence="1 2">
    <name type="scientific">Ureibacillus endophyticus</name>
    <dbReference type="NCBI Taxonomy" id="1978490"/>
    <lineage>
        <taxon>Bacteria</taxon>
        <taxon>Bacillati</taxon>
        <taxon>Bacillota</taxon>
        <taxon>Bacilli</taxon>
        <taxon>Bacillales</taxon>
        <taxon>Caryophanaceae</taxon>
        <taxon>Ureibacillus</taxon>
    </lineage>
</organism>
<name>A0A494Z952_9BACL</name>
<dbReference type="Proteomes" id="UP000272238">
    <property type="component" value="Unassembled WGS sequence"/>
</dbReference>
<accession>A0A494Z952</accession>
<dbReference type="EMBL" id="RBZN01000005">
    <property type="protein sequence ID" value="RKQ19107.1"/>
    <property type="molecule type" value="Genomic_DNA"/>
</dbReference>
<evidence type="ECO:0000313" key="2">
    <source>
        <dbReference type="Proteomes" id="UP000272238"/>
    </source>
</evidence>
<sequence>MGNEKPDRTPLPNPEYDSVIFIETVRNAIKKDFIAPASDEQTVTVPAPPKETKTNNPLPIAFEYFTPEEQNVLLTAYHSLKMTKSLSAKPHKEIIKYKSLIKNRGKFYNRQSFKALIQSGADDIFPEALIFIDSLFKALEKANATIVVNGNETKVHYKHYLFTLRFRAPSTKVTLTPDDKEYESRRTFKYVVKGILNIEIDRNERGHTNFPRTTTVTQKVNEPFDELLKKLFIKIFSLAPIDDEVRRLRLIEDADEQKWLEEKARLKAIHANELAKTESLITNSINYFLFKLIKSYINAEIDTDSEEYDWAVNKANWIKNSAERPDKILGEEDKIKLINLFVNGGLK</sequence>